<evidence type="ECO:0000313" key="1">
    <source>
        <dbReference type="EMBL" id="ALJ06298.1"/>
    </source>
</evidence>
<protein>
    <recommendedName>
        <fullName evidence="3">Nitroreductase</fullName>
    </recommendedName>
</protein>
<name>A0A0P0DBJ9_9FLAO</name>
<dbReference type="KEGG" id="ahz:APS56_14650"/>
<proteinExistence type="predicted"/>
<organism evidence="1 2">
    <name type="scientific">Pseudalgibacter alginicilyticus</name>
    <dbReference type="NCBI Taxonomy" id="1736674"/>
    <lineage>
        <taxon>Bacteria</taxon>
        <taxon>Pseudomonadati</taxon>
        <taxon>Bacteroidota</taxon>
        <taxon>Flavobacteriia</taxon>
        <taxon>Flavobacteriales</taxon>
        <taxon>Flavobacteriaceae</taxon>
        <taxon>Pseudalgibacter</taxon>
    </lineage>
</organism>
<sequence>MMENATELINYASKAPSSHNSQPWIFKVKEHSIEIHPDKNGALPIVDPDNRELYISLGCATENICLVSPYFNYNTELEIITTSNDYTFIKIRFKETSKNNNTTILNLINNRQSNRSIYTGKHISDTSIKTLESILTSLNINTYYFKNGTPEFKMITDYILKGNTIQMRDSKFKAELLSWIRFNNYEIKNTQNGLTYKVMGAPQTPRFIGKMVVKSFLTPSKQNKNDIEKINSSSHYILFTTKHNTVTEWIKLGRHLQHILLKLTELDIACAYMNPPCEIHSLSEELKNSIPIIKQEYPTLILRIGYANKVPYSPRKSINKIIVN</sequence>
<evidence type="ECO:0000313" key="2">
    <source>
        <dbReference type="Proteomes" id="UP000057981"/>
    </source>
</evidence>
<dbReference type="NCBIfam" id="NF047509">
    <property type="entry name" value="Rv3131_FMN_oxido"/>
    <property type="match status" value="1"/>
</dbReference>
<keyword evidence="2" id="KW-1185">Reference proteome</keyword>
<dbReference type="InterPro" id="IPR050627">
    <property type="entry name" value="Nitroreductase/BluB"/>
</dbReference>
<dbReference type="InterPro" id="IPR000415">
    <property type="entry name" value="Nitroreductase-like"/>
</dbReference>
<dbReference type="AlphaFoldDB" id="A0A0P0DBJ9"/>
<dbReference type="PANTHER" id="PTHR23026">
    <property type="entry name" value="NADPH NITROREDUCTASE"/>
    <property type="match status" value="1"/>
</dbReference>
<evidence type="ECO:0008006" key="3">
    <source>
        <dbReference type="Google" id="ProtNLM"/>
    </source>
</evidence>
<accession>A0A0P0DBJ9</accession>
<dbReference type="EMBL" id="CP012898">
    <property type="protein sequence ID" value="ALJ06298.1"/>
    <property type="molecule type" value="Genomic_DNA"/>
</dbReference>
<dbReference type="Gene3D" id="3.40.109.10">
    <property type="entry name" value="NADH Oxidase"/>
    <property type="match status" value="1"/>
</dbReference>
<reference evidence="1 2" key="1">
    <citation type="submission" date="2015-10" db="EMBL/GenBank/DDBJ databases">
        <authorList>
            <person name="Gilbert D.G."/>
        </authorList>
    </citation>
    <scope>NUCLEOTIDE SEQUENCE [LARGE SCALE GENOMIC DNA]</scope>
    <source>
        <strain evidence="2">HZ-22</strain>
    </source>
</reference>
<dbReference type="PANTHER" id="PTHR23026:SF123">
    <property type="entry name" value="NAD(P)H NITROREDUCTASE RV3131-RELATED"/>
    <property type="match status" value="1"/>
</dbReference>
<dbReference type="SUPFAM" id="SSF55469">
    <property type="entry name" value="FMN-dependent nitroreductase-like"/>
    <property type="match status" value="1"/>
</dbReference>
<dbReference type="PATRIC" id="fig|1736674.3.peg.2992"/>
<gene>
    <name evidence="1" type="ORF">APS56_14650</name>
</gene>
<dbReference type="STRING" id="1736674.APS56_14650"/>
<dbReference type="Proteomes" id="UP000057981">
    <property type="component" value="Chromosome"/>
</dbReference>
<dbReference type="GO" id="GO:0016491">
    <property type="term" value="F:oxidoreductase activity"/>
    <property type="evidence" value="ECO:0007669"/>
    <property type="project" value="InterPro"/>
</dbReference>
<dbReference type="Gene3D" id="3.40.109.30">
    <property type="entry name" value="putative nitroreductase (tm1586), domain 2"/>
    <property type="match status" value="1"/>
</dbReference>